<dbReference type="AlphaFoldDB" id="A0A2K8KUJ2"/>
<dbReference type="Proteomes" id="UP000229757">
    <property type="component" value="Chromosome"/>
</dbReference>
<keyword evidence="4" id="KW-1185">Reference proteome</keyword>
<evidence type="ECO:0000259" key="2">
    <source>
        <dbReference type="Pfam" id="PF03413"/>
    </source>
</evidence>
<evidence type="ECO:0000313" key="4">
    <source>
        <dbReference type="Proteomes" id="UP000229757"/>
    </source>
</evidence>
<gene>
    <name evidence="3" type="ORF">REIFOR_03257</name>
</gene>
<organism evidence="3 4">
    <name type="scientific">Reinekea forsetii</name>
    <dbReference type="NCBI Taxonomy" id="1336806"/>
    <lineage>
        <taxon>Bacteria</taxon>
        <taxon>Pseudomonadati</taxon>
        <taxon>Pseudomonadota</taxon>
        <taxon>Gammaproteobacteria</taxon>
        <taxon>Oceanospirillales</taxon>
        <taxon>Saccharospirillaceae</taxon>
        <taxon>Reinekea</taxon>
    </lineage>
</organism>
<dbReference type="OrthoDB" id="6975080at2"/>
<feature type="chain" id="PRO_5014972439" description="PepSY domain-containing protein" evidence="1">
    <location>
        <begin position="26"/>
        <end position="105"/>
    </location>
</feature>
<dbReference type="RefSeq" id="WP_145980319.1">
    <property type="nucleotide sequence ID" value="NZ_CP011797.1"/>
</dbReference>
<feature type="domain" description="PepSY" evidence="2">
    <location>
        <begin position="57"/>
        <end position="96"/>
    </location>
</feature>
<evidence type="ECO:0000256" key="1">
    <source>
        <dbReference type="SAM" id="SignalP"/>
    </source>
</evidence>
<accession>A0A2K8KUJ2</accession>
<name>A0A2K8KUJ2_9GAMM</name>
<dbReference type="Gene3D" id="3.10.450.40">
    <property type="match status" value="1"/>
</dbReference>
<feature type="signal peptide" evidence="1">
    <location>
        <begin position="1"/>
        <end position="25"/>
    </location>
</feature>
<evidence type="ECO:0000313" key="3">
    <source>
        <dbReference type="EMBL" id="ATX78363.1"/>
    </source>
</evidence>
<keyword evidence="1" id="KW-0732">Signal</keyword>
<proteinExistence type="predicted"/>
<protein>
    <recommendedName>
        <fullName evidence="2">PepSY domain-containing protein</fullName>
    </recommendedName>
</protein>
<reference evidence="3 4" key="1">
    <citation type="journal article" date="2017" name="Environ. Microbiol.">
        <title>Genomic and physiological analyses of 'Reinekea forsetii' reveal a versatile opportunistic lifestyle during spring algae blooms.</title>
        <authorList>
            <person name="Avci B."/>
            <person name="Hahnke R.L."/>
            <person name="Chafee M."/>
            <person name="Fischer T."/>
            <person name="Gruber-Vodicka H."/>
            <person name="Tegetmeyer H.E."/>
            <person name="Harder J."/>
            <person name="Fuchs B.M."/>
            <person name="Amann R.I."/>
            <person name="Teeling H."/>
        </authorList>
    </citation>
    <scope>NUCLEOTIDE SEQUENCE [LARGE SCALE GENOMIC DNA]</scope>
    <source>
        <strain evidence="3 4">Hel1_31_D35</strain>
    </source>
</reference>
<dbReference type="KEGG" id="rfo:REIFOR_03257"/>
<dbReference type="Pfam" id="PF03413">
    <property type="entry name" value="PepSY"/>
    <property type="match status" value="1"/>
</dbReference>
<sequence>MTIGAQCRAWPIGMIFLLAMSLAQADSRLGSDQVLELVARGDVLAVIELVTLHPELVEQEWLDIELEREDDRWIYELELLDADGVVREYRYDARTGLSLGFEIED</sequence>
<dbReference type="EMBL" id="CP011797">
    <property type="protein sequence ID" value="ATX78363.1"/>
    <property type="molecule type" value="Genomic_DNA"/>
</dbReference>
<dbReference type="InterPro" id="IPR025711">
    <property type="entry name" value="PepSY"/>
</dbReference>